<reference evidence="2" key="1">
    <citation type="submission" date="2017-04" db="EMBL/GenBank/DDBJ databases">
        <title>Genome evolution of the luminous symbionts of deep sea anglerfish.</title>
        <authorList>
            <person name="Hendry T.A."/>
        </authorList>
    </citation>
    <scope>NUCLEOTIDE SEQUENCE [LARGE SCALE GENOMIC DNA]</scope>
</reference>
<gene>
    <name evidence="1" type="ORF">BTN49_1525</name>
</gene>
<name>A0A2A5T472_9GAMM</name>
<dbReference type="AlphaFoldDB" id="A0A2A5T472"/>
<protein>
    <submittedName>
        <fullName evidence="1">Mobile element protein</fullName>
    </submittedName>
</protein>
<accession>A0A2A5T472</accession>
<evidence type="ECO:0000313" key="2">
    <source>
        <dbReference type="Proteomes" id="UP000219020"/>
    </source>
</evidence>
<keyword evidence="2" id="KW-1185">Reference proteome</keyword>
<organism evidence="1 2">
    <name type="scientific">Candidatus Enterovibrio escicola</name>
    <dbReference type="NCBI Taxonomy" id="1927127"/>
    <lineage>
        <taxon>Bacteria</taxon>
        <taxon>Pseudomonadati</taxon>
        <taxon>Pseudomonadota</taxon>
        <taxon>Gammaproteobacteria</taxon>
        <taxon>Vibrionales</taxon>
        <taxon>Vibrionaceae</taxon>
        <taxon>Enterovibrio</taxon>
    </lineage>
</organism>
<sequence>MKKHWLTTNHQHYWVDKTANVLNKVQKSVQPRMKETLRDIWMAET</sequence>
<dbReference type="EMBL" id="NBYY01000013">
    <property type="protein sequence ID" value="PCS22967.1"/>
    <property type="molecule type" value="Genomic_DNA"/>
</dbReference>
<dbReference type="Proteomes" id="UP000219020">
    <property type="component" value="Unassembled WGS sequence"/>
</dbReference>
<evidence type="ECO:0000313" key="1">
    <source>
        <dbReference type="EMBL" id="PCS22967.1"/>
    </source>
</evidence>
<comment type="caution">
    <text evidence="1">The sequence shown here is derived from an EMBL/GenBank/DDBJ whole genome shotgun (WGS) entry which is preliminary data.</text>
</comment>
<proteinExistence type="predicted"/>
<dbReference type="RefSeq" id="WP_190319218.1">
    <property type="nucleotide sequence ID" value="NZ_CAWOZG010000038.1"/>
</dbReference>